<dbReference type="Gene3D" id="1.10.10.10">
    <property type="entry name" value="Winged helix-like DNA-binding domain superfamily/Winged helix DNA-binding domain"/>
    <property type="match status" value="1"/>
</dbReference>
<evidence type="ECO:0000256" key="2">
    <source>
        <dbReference type="ARBA" id="ARBA00023125"/>
    </source>
</evidence>
<dbReference type="Gene3D" id="1.20.120.530">
    <property type="entry name" value="GntR ligand-binding domain-like"/>
    <property type="match status" value="1"/>
</dbReference>
<evidence type="ECO:0000256" key="3">
    <source>
        <dbReference type="ARBA" id="ARBA00023163"/>
    </source>
</evidence>
<dbReference type="SMART" id="SM00345">
    <property type="entry name" value="HTH_GNTR"/>
    <property type="match status" value="1"/>
</dbReference>
<dbReference type="PANTHER" id="PTHR43537:SF24">
    <property type="entry name" value="GLUCONATE OPERON TRANSCRIPTIONAL REPRESSOR"/>
    <property type="match status" value="1"/>
</dbReference>
<organism evidence="5 6">
    <name type="scientific">Rathayibacter oskolensis</name>
    <dbReference type="NCBI Taxonomy" id="1891671"/>
    <lineage>
        <taxon>Bacteria</taxon>
        <taxon>Bacillati</taxon>
        <taxon>Actinomycetota</taxon>
        <taxon>Actinomycetes</taxon>
        <taxon>Micrococcales</taxon>
        <taxon>Microbacteriaceae</taxon>
        <taxon>Rathayibacter</taxon>
    </lineage>
</organism>
<reference evidence="6" key="1">
    <citation type="submission" date="2017-04" db="EMBL/GenBank/DDBJ databases">
        <authorList>
            <person name="Varghese N."/>
            <person name="Submissions S."/>
        </authorList>
    </citation>
    <scope>NUCLEOTIDE SEQUENCE [LARGE SCALE GENOMIC DNA]</scope>
    <source>
        <strain evidence="6">VKM Ac-2121</strain>
    </source>
</reference>
<dbReference type="InterPro" id="IPR011711">
    <property type="entry name" value="GntR_C"/>
</dbReference>
<dbReference type="SUPFAM" id="SSF46785">
    <property type="entry name" value="Winged helix' DNA-binding domain"/>
    <property type="match status" value="1"/>
</dbReference>
<protein>
    <submittedName>
        <fullName evidence="5">DNA-binding transcriptional regulator, FadR family</fullName>
    </submittedName>
</protein>
<dbReference type="GO" id="GO:0003700">
    <property type="term" value="F:DNA-binding transcription factor activity"/>
    <property type="evidence" value="ECO:0007669"/>
    <property type="project" value="InterPro"/>
</dbReference>
<dbReference type="InterPro" id="IPR036388">
    <property type="entry name" value="WH-like_DNA-bd_sf"/>
</dbReference>
<dbReference type="OrthoDB" id="3567645at2"/>
<dbReference type="CDD" id="cd07377">
    <property type="entry name" value="WHTH_GntR"/>
    <property type="match status" value="1"/>
</dbReference>
<dbReference type="SUPFAM" id="SSF48008">
    <property type="entry name" value="GntR ligand-binding domain-like"/>
    <property type="match status" value="1"/>
</dbReference>
<evidence type="ECO:0000313" key="6">
    <source>
        <dbReference type="Proteomes" id="UP000193711"/>
    </source>
</evidence>
<dbReference type="PRINTS" id="PR00035">
    <property type="entry name" value="HTHGNTR"/>
</dbReference>
<feature type="domain" description="HTH gntR-type" evidence="4">
    <location>
        <begin position="5"/>
        <end position="77"/>
    </location>
</feature>
<keyword evidence="1" id="KW-0805">Transcription regulation</keyword>
<dbReference type="AlphaFoldDB" id="A0A1X7NNX7"/>
<keyword evidence="6" id="KW-1185">Reference proteome</keyword>
<dbReference type="GO" id="GO:0003677">
    <property type="term" value="F:DNA binding"/>
    <property type="evidence" value="ECO:0007669"/>
    <property type="project" value="UniProtKB-KW"/>
</dbReference>
<name>A0A1X7NNX7_9MICO</name>
<accession>A0A1X7NNX7</accession>
<dbReference type="RefSeq" id="WP_085476028.1">
    <property type="nucleotide sequence ID" value="NZ_FXBM01000001.1"/>
</dbReference>
<dbReference type="EMBL" id="FXBM01000001">
    <property type="protein sequence ID" value="SMH39665.1"/>
    <property type="molecule type" value="Genomic_DNA"/>
</dbReference>
<dbReference type="InterPro" id="IPR000524">
    <property type="entry name" value="Tscrpt_reg_HTH_GntR"/>
</dbReference>
<dbReference type="PROSITE" id="PS50949">
    <property type="entry name" value="HTH_GNTR"/>
    <property type="match status" value="1"/>
</dbReference>
<dbReference type="InterPro" id="IPR008920">
    <property type="entry name" value="TF_FadR/GntR_C"/>
</dbReference>
<dbReference type="Pfam" id="PF07729">
    <property type="entry name" value="FCD"/>
    <property type="match status" value="1"/>
</dbReference>
<gene>
    <name evidence="5" type="ORF">SAMN06295885_1680</name>
</gene>
<dbReference type="PANTHER" id="PTHR43537">
    <property type="entry name" value="TRANSCRIPTIONAL REGULATOR, GNTR FAMILY"/>
    <property type="match status" value="1"/>
</dbReference>
<keyword evidence="2 5" id="KW-0238">DNA-binding</keyword>
<evidence type="ECO:0000256" key="1">
    <source>
        <dbReference type="ARBA" id="ARBA00023015"/>
    </source>
</evidence>
<dbReference type="Proteomes" id="UP000193711">
    <property type="component" value="Unassembled WGS sequence"/>
</dbReference>
<evidence type="ECO:0000259" key="4">
    <source>
        <dbReference type="PROSITE" id="PS50949"/>
    </source>
</evidence>
<sequence length="238" mass="25479">MSDGDRAWESVLAHVEGLLLTGALAPGDRLPGERTLALELGVGRSSVREAVRVLEVMGLVRTRAGSGPSAGAVIVARPTGGMSALLRLQVAASGFAVEDVVRTRLVLETAVVDDLARTPHRPLDESRELLDAMDGERLDHDAFLALDQQFHLSLAEASGNAVIAAMTAGLRDAVESYVLRAARSLPDWPATRDRLRREHRALVAALDAADPDRARALVESHISGYYAETHLTAPTKKD</sequence>
<evidence type="ECO:0000313" key="5">
    <source>
        <dbReference type="EMBL" id="SMH39665.1"/>
    </source>
</evidence>
<keyword evidence="3" id="KW-0804">Transcription</keyword>
<proteinExistence type="predicted"/>
<dbReference type="InterPro" id="IPR036390">
    <property type="entry name" value="WH_DNA-bd_sf"/>
</dbReference>
<dbReference type="STRING" id="1891671.SAMN06295885_1680"/>
<dbReference type="SMART" id="SM00895">
    <property type="entry name" value="FCD"/>
    <property type="match status" value="1"/>
</dbReference>
<dbReference type="Pfam" id="PF00392">
    <property type="entry name" value="GntR"/>
    <property type="match status" value="1"/>
</dbReference>